<proteinExistence type="predicted"/>
<name>F8L2Z7_SIMNZ</name>
<dbReference type="EMBL" id="FR872581">
    <property type="protein sequence ID" value="CCB87843.1"/>
    <property type="molecule type" value="Genomic_DNA"/>
</dbReference>
<reference key="1">
    <citation type="journal article" date="2011" name="Mol. Biol. Evol.">
        <title>Unity in variety -- the pan-genome of the Chlamydiae.</title>
        <authorList>
            <person name="Collingro A."/>
            <person name="Tischler P."/>
            <person name="Weinmaier T."/>
            <person name="Penz T."/>
            <person name="Heinz E."/>
            <person name="Brunham R.C."/>
            <person name="Read T.D."/>
            <person name="Bavoil P.M."/>
            <person name="Sachse K."/>
            <person name="Kahane S."/>
            <person name="Friedman M.G."/>
            <person name="Rattei T."/>
            <person name="Myers G.S.A."/>
            <person name="Horn M."/>
        </authorList>
    </citation>
    <scope>NUCLEOTIDE SEQUENCE</scope>
    <source>
        <strain>Z</strain>
    </source>
</reference>
<geneLocation type="plasmid" evidence="1 2">
    <name>pSn</name>
</geneLocation>
<keyword evidence="2" id="KW-1185">Reference proteome</keyword>
<organism evidence="1 2">
    <name type="scientific">Simkania negevensis (strain ATCC VR-1471 / DSM 27360 / Z)</name>
    <dbReference type="NCBI Taxonomy" id="331113"/>
    <lineage>
        <taxon>Bacteria</taxon>
        <taxon>Pseudomonadati</taxon>
        <taxon>Chlamydiota</taxon>
        <taxon>Chlamydiia</taxon>
        <taxon>Parachlamydiales</taxon>
        <taxon>Simkaniaceae</taxon>
        <taxon>Simkania</taxon>
    </lineage>
</organism>
<keyword evidence="1" id="KW-0614">Plasmid</keyword>
<protein>
    <submittedName>
        <fullName evidence="1">Uncharacterized protein</fullName>
    </submittedName>
</protein>
<evidence type="ECO:0000313" key="2">
    <source>
        <dbReference type="Proteomes" id="UP000000496"/>
    </source>
</evidence>
<dbReference type="HOGENOM" id="CLU_749847_0_0_0"/>
<reference evidence="1 2" key="2">
    <citation type="journal article" date="2011" name="Mol. Biol. Evol.">
        <title>Unity in variety--the pan-genome of the Chlamydiae.</title>
        <authorList>
            <person name="Collingro A."/>
            <person name="Tischler P."/>
            <person name="Weinmaier T."/>
            <person name="Penz T."/>
            <person name="Heinz E."/>
            <person name="Brunham R.C."/>
            <person name="Read T.D."/>
            <person name="Bavoil P.M."/>
            <person name="Sachse K."/>
            <person name="Kahane S."/>
            <person name="Friedman M.G."/>
            <person name="Rattei T."/>
            <person name="Myers G.S."/>
            <person name="Horn M."/>
        </authorList>
    </citation>
    <scope>NUCLEOTIDE SEQUENCE [LARGE SCALE GENOMIC DNA]</scope>
    <source>
        <strain evidence="2">ATCC VR-1471 / Z</strain>
        <plasmid evidence="1 2">pSn</plasmid>
    </source>
</reference>
<accession>F8L2Z7</accession>
<dbReference type="Proteomes" id="UP000000496">
    <property type="component" value="Plasmid pSn"/>
</dbReference>
<dbReference type="KEGG" id="sng:SNE_B24840"/>
<evidence type="ECO:0000313" key="1">
    <source>
        <dbReference type="EMBL" id="CCB87843.1"/>
    </source>
</evidence>
<gene>
    <name evidence="1" type="ordered locus">SNE_B24840</name>
</gene>
<dbReference type="AlphaFoldDB" id="F8L2Z7"/>
<sequence>MFEQCGFPCEQGVLPMATQKFWSQKLFEKRDIVKISYEGIARKCQTTTRSAKNYIKRDINAGLILRCRNQYLHPIFQKICDGKNTYLLTQKGKEVLGKDPQYPNSGLSQSDRQDQLQNLRVIYRRLMTPSKENHFSQIPLWWLKDIPLLRKTIQLLFKKIKKGYRVSNPYGWVSKTLKDRGVGYRVKIVNEVLEYLQRPQHGFSPAIDNTYERLGKMVKVGLDISPSSLLKLLRKGFSHLGQALHSYERLQLYTLRVKNPTAFLNYLISLKDPFSVFFSSQSCLKQIERVKSLLQKNRGEIVFLPQKTSFCPESSQEEKLHVQFLVHKHLPERSVLRVFQNLKGAWEETVLKALQPTFLEEAKTIINAI</sequence>